<dbReference type="Pfam" id="PF11167">
    <property type="entry name" value="DUF2953"/>
    <property type="match status" value="1"/>
</dbReference>
<dbReference type="EMBL" id="CP009335">
    <property type="protein sequence ID" value="AJG75690.1"/>
    <property type="molecule type" value="Genomic_DNA"/>
</dbReference>
<dbReference type="EMBL" id="CP053980">
    <property type="protein sequence ID" value="QKH24286.1"/>
    <property type="molecule type" value="Genomic_DNA"/>
</dbReference>
<organism evidence="3 5">
    <name type="scientific">Bacillus thuringiensis</name>
    <dbReference type="NCBI Taxonomy" id="1428"/>
    <lineage>
        <taxon>Bacteria</taxon>
        <taxon>Bacillati</taxon>
        <taxon>Bacillota</taxon>
        <taxon>Bacilli</taxon>
        <taxon>Bacillales</taxon>
        <taxon>Bacillaceae</taxon>
        <taxon>Bacillus</taxon>
        <taxon>Bacillus cereus group</taxon>
    </lineage>
</organism>
<evidence type="ECO:0000313" key="3">
    <source>
        <dbReference type="EMBL" id="QKH24286.1"/>
    </source>
</evidence>
<gene>
    <name evidence="2" type="ORF">BF38_403</name>
    <name evidence="3" type="ORF">FOC89_09770</name>
</gene>
<sequence length="212" mass="24247">MIRMKWLVIGIIILLLFILFILLSKIKLKVTFLYSEMEKQCLLQVKIWMIRYTFDVLERIEKQQKKTGQKIEKAEEDGGLDNKIMAQLDSMGELIKKLQEVHTIVKDFLKRVKINGWKWHTQIGAGDAASTGIVTGYAWGTKGMAAGVVGQYMHIVDVPEFEITPVFQGKGFASRCELTASFRIFRTIKTAVKLLVFMRRQRSGTTEKSVQA</sequence>
<dbReference type="Proteomes" id="UP000501107">
    <property type="component" value="Chromosome"/>
</dbReference>
<name>A0A0B5X791_BACTU</name>
<dbReference type="InterPro" id="IPR021338">
    <property type="entry name" value="DUF2953"/>
</dbReference>
<evidence type="ECO:0000256" key="1">
    <source>
        <dbReference type="SAM" id="Phobius"/>
    </source>
</evidence>
<dbReference type="KEGG" id="btw:BF38_403"/>
<dbReference type="AlphaFoldDB" id="A0A0B5X791"/>
<reference evidence="2 4" key="1">
    <citation type="journal article" date="2015" name="Genome Announc.">
        <title>Complete genome sequences for 35 biothreat assay-relevant bacillus species.</title>
        <authorList>
            <person name="Johnson S.L."/>
            <person name="Daligault H.E."/>
            <person name="Davenport K.W."/>
            <person name="Jaissle J."/>
            <person name="Frey K.G."/>
            <person name="Ladner J.T."/>
            <person name="Broomall S.M."/>
            <person name="Bishop-Lilly K.A."/>
            <person name="Bruce D.C."/>
            <person name="Gibbons H.S."/>
            <person name="Coyne S.R."/>
            <person name="Lo C.C."/>
            <person name="Meincke L."/>
            <person name="Munk A.C."/>
            <person name="Koroleva G.I."/>
            <person name="Rosenzweig C.N."/>
            <person name="Palacios G.F."/>
            <person name="Redden C.L."/>
            <person name="Minogue T.D."/>
            <person name="Chain P.S."/>
        </authorList>
    </citation>
    <scope>NUCLEOTIDE SEQUENCE [LARGE SCALE GENOMIC DNA]</scope>
    <source>
        <strain evidence="2 4">HD1011</strain>
    </source>
</reference>
<keyword evidence="1" id="KW-1133">Transmembrane helix</keyword>
<accession>A0A0B5X791</accession>
<evidence type="ECO:0000313" key="4">
    <source>
        <dbReference type="Proteomes" id="UP000031876"/>
    </source>
</evidence>
<keyword evidence="1" id="KW-0812">Transmembrane</keyword>
<evidence type="ECO:0000313" key="5">
    <source>
        <dbReference type="Proteomes" id="UP000501107"/>
    </source>
</evidence>
<protein>
    <submittedName>
        <fullName evidence="3">DUF2953 domain-containing protein</fullName>
    </submittedName>
</protein>
<dbReference type="Proteomes" id="UP000031876">
    <property type="component" value="Chromosome"/>
</dbReference>
<evidence type="ECO:0000313" key="2">
    <source>
        <dbReference type="EMBL" id="AJG75690.1"/>
    </source>
</evidence>
<dbReference type="RefSeq" id="WP_000620650.1">
    <property type="nucleotide sequence ID" value="NZ_CP009335.1"/>
</dbReference>
<proteinExistence type="predicted"/>
<reference evidence="3 5" key="2">
    <citation type="submission" date="2020-05" db="EMBL/GenBank/DDBJ databases">
        <title>FDA dAtabase for Regulatory Grade micrObial Sequences (FDA-ARGOS): Supporting development and validation of Infectious Disease Dx tests.</title>
        <authorList>
            <person name="Nelson B."/>
            <person name="Plummer A."/>
            <person name="Tallon L."/>
            <person name="Sadzewicz L."/>
            <person name="Zhao X."/>
            <person name="Vavikolanu K."/>
            <person name="Mehta A."/>
            <person name="Aluvathingal J."/>
            <person name="Nadendla S."/>
            <person name="Myers T."/>
            <person name="Yan Y."/>
            <person name="Sichtig H."/>
        </authorList>
    </citation>
    <scope>NUCLEOTIDE SEQUENCE [LARGE SCALE GENOMIC DNA]</scope>
    <source>
        <strain evidence="3 5">FDAARGOS_795</strain>
    </source>
</reference>
<feature type="transmembrane region" description="Helical" evidence="1">
    <location>
        <begin position="6"/>
        <end position="23"/>
    </location>
</feature>
<keyword evidence="1" id="KW-0472">Membrane</keyword>